<dbReference type="Gene3D" id="1.10.10.10">
    <property type="entry name" value="Winged helix-like DNA-binding domain superfamily/Winged helix DNA-binding domain"/>
    <property type="match status" value="1"/>
</dbReference>
<keyword evidence="2" id="KW-0805">Transcription regulation</keyword>
<dbReference type="InterPro" id="IPR036388">
    <property type="entry name" value="WH-like_DNA-bd_sf"/>
</dbReference>
<dbReference type="RefSeq" id="WP_061853882.1">
    <property type="nucleotide sequence ID" value="NZ_BKAQ01000005.1"/>
</dbReference>
<keyword evidence="10" id="KW-1185">Reference proteome</keyword>
<dbReference type="PANTHER" id="PTHR30126">
    <property type="entry name" value="HTH-TYPE TRANSCRIPTIONAL REGULATOR"/>
    <property type="match status" value="1"/>
</dbReference>
<dbReference type="Gene3D" id="3.40.190.290">
    <property type="match status" value="1"/>
</dbReference>
<protein>
    <submittedName>
        <fullName evidence="6 8">Transcriptional regulator</fullName>
    </submittedName>
</protein>
<reference evidence="8 9" key="1">
    <citation type="submission" date="2016-02" db="EMBL/GenBank/DDBJ databases">
        <title>Draft genome sequence of hydrocarbon degrading Staphylococcus saprophyticus Strain CNV2, isolated from crude-oil contaminated soil from Noonmati Oil Refinery, Guwahati, Assam, India.</title>
        <authorList>
            <person name="Mukherjee A."/>
            <person name="Chettri B."/>
            <person name="Langpoklakpam J."/>
            <person name="Singh A.K."/>
            <person name="Chattopadhyay D.J."/>
        </authorList>
    </citation>
    <scope>NUCLEOTIDE SEQUENCE [LARGE SCALE GENOMIC DNA]</scope>
    <source>
        <strain evidence="8 9">CNV2</strain>
    </source>
</reference>
<dbReference type="EMBL" id="DYVT01000011">
    <property type="protein sequence ID" value="HJF66868.1"/>
    <property type="molecule type" value="Genomic_DNA"/>
</dbReference>
<feature type="domain" description="HTH lysR-type" evidence="5">
    <location>
        <begin position="1"/>
        <end position="57"/>
    </location>
</feature>
<dbReference type="GeneID" id="69904242"/>
<evidence type="ECO:0000313" key="9">
    <source>
        <dbReference type="Proteomes" id="UP000075418"/>
    </source>
</evidence>
<reference evidence="6 10" key="2">
    <citation type="submission" date="2019-07" db="EMBL/GenBank/DDBJ databases">
        <title>Whole genome shotgun sequence of Staphylococcus kloosii NBRC 109624.</title>
        <authorList>
            <person name="Hosoyama A."/>
            <person name="Uohara A."/>
            <person name="Ohji S."/>
            <person name="Ichikawa N."/>
        </authorList>
    </citation>
    <scope>NUCLEOTIDE SEQUENCE [LARGE SCALE GENOMIC DNA]</scope>
    <source>
        <strain evidence="6 10">NBRC 109624</strain>
    </source>
</reference>
<evidence type="ECO:0000313" key="6">
    <source>
        <dbReference type="EMBL" id="GEP81539.1"/>
    </source>
</evidence>
<dbReference type="EMBL" id="LUGM01000002">
    <property type="protein sequence ID" value="KYH13651.1"/>
    <property type="molecule type" value="Genomic_DNA"/>
</dbReference>
<organism evidence="8 9">
    <name type="scientific">Staphylococcus kloosii</name>
    <dbReference type="NCBI Taxonomy" id="29384"/>
    <lineage>
        <taxon>Bacteria</taxon>
        <taxon>Bacillati</taxon>
        <taxon>Bacillota</taxon>
        <taxon>Bacilli</taxon>
        <taxon>Bacillales</taxon>
        <taxon>Staphylococcaceae</taxon>
        <taxon>Staphylococcus</taxon>
    </lineage>
</organism>
<evidence type="ECO:0000256" key="3">
    <source>
        <dbReference type="ARBA" id="ARBA00023125"/>
    </source>
</evidence>
<dbReference type="Pfam" id="PF03466">
    <property type="entry name" value="LysR_substrate"/>
    <property type="match status" value="1"/>
</dbReference>
<sequence length="294" mass="33494">MDQYLSVFITVAEKQNFSRAAEVHLMTQPAVSQYIRTLEERMGTKLLERSNKYVYLSKAGEIVYANAKEIMMLYDNMREQVNDLSQSPSGELKIGASYTFGEYVLPHIISQTLAHYPDIKPTVTIDNTEEIMRLVETRQLDIGIIEGKVTHNAIKKTIFAKDSMVIVASPHHPLAQLSHVSTTQLEQQNWIVREYGSGTREAMDRAFKLLAIAPNKLLHYSSTQPIKTSVEAGIGLSILSTWAIKKELERNELTIINTKKLPLWRSFSYLEHSSIRTKALQAFIDIMQQHVDRI</sequence>
<keyword evidence="4" id="KW-0804">Transcription</keyword>
<evidence type="ECO:0000313" key="8">
    <source>
        <dbReference type="EMBL" id="KYH13651.1"/>
    </source>
</evidence>
<dbReference type="FunFam" id="1.10.10.10:FF:000001">
    <property type="entry name" value="LysR family transcriptional regulator"/>
    <property type="match status" value="1"/>
</dbReference>
<dbReference type="PRINTS" id="PR00039">
    <property type="entry name" value="HTHLYSR"/>
</dbReference>
<dbReference type="SUPFAM" id="SSF53850">
    <property type="entry name" value="Periplasmic binding protein-like II"/>
    <property type="match status" value="1"/>
</dbReference>
<dbReference type="Proteomes" id="UP000321040">
    <property type="component" value="Unassembled WGS sequence"/>
</dbReference>
<dbReference type="CDD" id="cd08420">
    <property type="entry name" value="PBP2_CysL_like"/>
    <property type="match status" value="1"/>
</dbReference>
<comment type="similarity">
    <text evidence="1">Belongs to the LysR transcriptional regulatory family.</text>
</comment>
<reference evidence="7" key="3">
    <citation type="journal article" date="2021" name="PeerJ">
        <title>Extensive microbial diversity within the chicken gut microbiome revealed by metagenomics and culture.</title>
        <authorList>
            <person name="Gilroy R."/>
            <person name="Ravi A."/>
            <person name="Getino M."/>
            <person name="Pursley I."/>
            <person name="Horton D.L."/>
            <person name="Alikhan N.F."/>
            <person name="Baker D."/>
            <person name="Gharbi K."/>
            <person name="Hall N."/>
            <person name="Watson M."/>
            <person name="Adriaenssens E.M."/>
            <person name="Foster-Nyarko E."/>
            <person name="Jarju S."/>
            <person name="Secka A."/>
            <person name="Antonio M."/>
            <person name="Oren A."/>
            <person name="Chaudhuri R.R."/>
            <person name="La Ragione R."/>
            <person name="Hildebrand F."/>
            <person name="Pallen M.J."/>
        </authorList>
    </citation>
    <scope>NUCLEOTIDE SEQUENCE</scope>
    <source>
        <strain evidence="7">CHK149-3286</strain>
    </source>
</reference>
<dbReference type="EMBL" id="BKAQ01000005">
    <property type="protein sequence ID" value="GEP81539.1"/>
    <property type="molecule type" value="Genomic_DNA"/>
</dbReference>
<dbReference type="GO" id="GO:0000976">
    <property type="term" value="F:transcription cis-regulatory region binding"/>
    <property type="evidence" value="ECO:0007669"/>
    <property type="project" value="TreeGrafter"/>
</dbReference>
<reference evidence="7" key="4">
    <citation type="submission" date="2021-09" db="EMBL/GenBank/DDBJ databases">
        <authorList>
            <person name="Gilroy R."/>
        </authorList>
    </citation>
    <scope>NUCLEOTIDE SEQUENCE</scope>
    <source>
        <strain evidence="7">CHK149-3286</strain>
    </source>
</reference>
<evidence type="ECO:0000313" key="7">
    <source>
        <dbReference type="EMBL" id="HJF66868.1"/>
    </source>
</evidence>
<dbReference type="PANTHER" id="PTHR30126:SF39">
    <property type="entry name" value="HTH-TYPE TRANSCRIPTIONAL REGULATOR CYSL"/>
    <property type="match status" value="1"/>
</dbReference>
<dbReference type="PROSITE" id="PS50931">
    <property type="entry name" value="HTH_LYSR"/>
    <property type="match status" value="1"/>
</dbReference>
<accession>A0A2T4REN3</accession>
<dbReference type="Pfam" id="PF00126">
    <property type="entry name" value="HTH_1"/>
    <property type="match status" value="1"/>
</dbReference>
<dbReference type="OrthoDB" id="9785745at2"/>
<dbReference type="Proteomes" id="UP000706163">
    <property type="component" value="Unassembled WGS sequence"/>
</dbReference>
<comment type="caution">
    <text evidence="8">The sequence shown here is derived from an EMBL/GenBank/DDBJ whole genome shotgun (WGS) entry which is preliminary data.</text>
</comment>
<name>A0A151A2K0_9STAP</name>
<dbReference type="InterPro" id="IPR005119">
    <property type="entry name" value="LysR_subst-bd"/>
</dbReference>
<evidence type="ECO:0000256" key="2">
    <source>
        <dbReference type="ARBA" id="ARBA00023015"/>
    </source>
</evidence>
<dbReference type="AlphaFoldDB" id="A0A151A2K0"/>
<evidence type="ECO:0000259" key="5">
    <source>
        <dbReference type="PROSITE" id="PS50931"/>
    </source>
</evidence>
<dbReference type="InterPro" id="IPR000847">
    <property type="entry name" value="LysR_HTH_N"/>
</dbReference>
<accession>A0A151A2K0</accession>
<dbReference type="GO" id="GO:0003700">
    <property type="term" value="F:DNA-binding transcription factor activity"/>
    <property type="evidence" value="ECO:0007669"/>
    <property type="project" value="InterPro"/>
</dbReference>
<evidence type="ECO:0000256" key="1">
    <source>
        <dbReference type="ARBA" id="ARBA00009437"/>
    </source>
</evidence>
<gene>
    <name evidence="8" type="ORF">A0131_02355</name>
    <name evidence="7" type="ORF">K8V85_01020</name>
    <name evidence="6" type="ORF">SKL01_07170</name>
</gene>
<dbReference type="KEGG" id="skl:C7J89_02740"/>
<proteinExistence type="inferred from homology"/>
<evidence type="ECO:0000256" key="4">
    <source>
        <dbReference type="ARBA" id="ARBA00023163"/>
    </source>
</evidence>
<evidence type="ECO:0000313" key="10">
    <source>
        <dbReference type="Proteomes" id="UP000321040"/>
    </source>
</evidence>
<dbReference type="Proteomes" id="UP000075418">
    <property type="component" value="Unassembled WGS sequence"/>
</dbReference>
<dbReference type="SUPFAM" id="SSF46785">
    <property type="entry name" value="Winged helix' DNA-binding domain"/>
    <property type="match status" value="1"/>
</dbReference>
<dbReference type="InterPro" id="IPR036390">
    <property type="entry name" value="WH_DNA-bd_sf"/>
</dbReference>
<keyword evidence="3" id="KW-0238">DNA-binding</keyword>